<reference evidence="2" key="1">
    <citation type="journal article" date="2011" name="PLoS Genet.">
        <title>Genomic analysis of the necrotrophic fungal pathogens Sclerotinia sclerotiorum and Botrytis cinerea.</title>
        <authorList>
            <person name="Amselem J."/>
            <person name="Cuomo C.A."/>
            <person name="van Kan J.A."/>
            <person name="Viaud M."/>
            <person name="Benito E.P."/>
            <person name="Couloux A."/>
            <person name="Coutinho P.M."/>
            <person name="de Vries R.P."/>
            <person name="Dyer P.S."/>
            <person name="Fillinger S."/>
            <person name="Fournier E."/>
            <person name="Gout L."/>
            <person name="Hahn M."/>
            <person name="Kohn L."/>
            <person name="Lapalu N."/>
            <person name="Plummer K.M."/>
            <person name="Pradier J.M."/>
            <person name="Quevillon E."/>
            <person name="Sharon A."/>
            <person name="Simon A."/>
            <person name="ten Have A."/>
            <person name="Tudzynski B."/>
            <person name="Tudzynski P."/>
            <person name="Wincker P."/>
            <person name="Andrew M."/>
            <person name="Anthouard V."/>
            <person name="Beever R.E."/>
            <person name="Beffa R."/>
            <person name="Benoit I."/>
            <person name="Bouzid O."/>
            <person name="Brault B."/>
            <person name="Chen Z."/>
            <person name="Choquer M."/>
            <person name="Collemare J."/>
            <person name="Cotton P."/>
            <person name="Danchin E.G."/>
            <person name="Da Silva C."/>
            <person name="Gautier A."/>
            <person name="Giraud C."/>
            <person name="Giraud T."/>
            <person name="Gonzalez C."/>
            <person name="Grossetete S."/>
            <person name="Guldener U."/>
            <person name="Henrissat B."/>
            <person name="Howlett B.J."/>
            <person name="Kodira C."/>
            <person name="Kretschmer M."/>
            <person name="Lappartient A."/>
            <person name="Leroch M."/>
            <person name="Levis C."/>
            <person name="Mauceli E."/>
            <person name="Neuveglise C."/>
            <person name="Oeser B."/>
            <person name="Pearson M."/>
            <person name="Poulain J."/>
            <person name="Poussereau N."/>
            <person name="Quesneville H."/>
            <person name="Rascle C."/>
            <person name="Schumacher J."/>
            <person name="Segurens B."/>
            <person name="Sexton A."/>
            <person name="Silva E."/>
            <person name="Sirven C."/>
            <person name="Soanes D.M."/>
            <person name="Talbot N.J."/>
            <person name="Templeton M."/>
            <person name="Yandava C."/>
            <person name="Yarden O."/>
            <person name="Zeng Q."/>
            <person name="Rollins J.A."/>
            <person name="Lebrun M.H."/>
            <person name="Dickman M."/>
        </authorList>
    </citation>
    <scope>NUCLEOTIDE SEQUENCE [LARGE SCALE GENOMIC DNA]</scope>
    <source>
        <strain evidence="2">T4</strain>
    </source>
</reference>
<proteinExistence type="predicted"/>
<dbReference type="Proteomes" id="UP000008177">
    <property type="component" value="Unplaced contigs"/>
</dbReference>
<organism evidence="1 2">
    <name type="scientific">Botryotinia fuckeliana (strain T4)</name>
    <name type="common">Noble rot fungus</name>
    <name type="synonym">Botrytis cinerea</name>
    <dbReference type="NCBI Taxonomy" id="999810"/>
    <lineage>
        <taxon>Eukaryota</taxon>
        <taxon>Fungi</taxon>
        <taxon>Dikarya</taxon>
        <taxon>Ascomycota</taxon>
        <taxon>Pezizomycotina</taxon>
        <taxon>Leotiomycetes</taxon>
        <taxon>Helotiales</taxon>
        <taxon>Sclerotiniaceae</taxon>
        <taxon>Botrytis</taxon>
    </lineage>
</organism>
<sequence length="157" mass="17288">MAVKLRGLPVMRPSSEETVINHHSLHPLSMSPWASNEFDNGCNIVLLSGEAIKEATPKIIGEDCFNAILYHIITSTTSTKILVSHMKMVILLRHILGPIAHLAHMATRLRTGLACFVLLSEVDMQSTALSKHGIFFLERGSTQRNISGAANHLKLRV</sequence>
<protein>
    <submittedName>
        <fullName evidence="1">Uncharacterized protein</fullName>
    </submittedName>
</protein>
<dbReference type="HOGENOM" id="CLU_1677598_0_0_1"/>
<dbReference type="AlphaFoldDB" id="G2Y994"/>
<evidence type="ECO:0000313" key="1">
    <source>
        <dbReference type="EMBL" id="CCD49170.1"/>
    </source>
</evidence>
<accession>G2Y994</accession>
<dbReference type="InParanoid" id="G2Y994"/>
<name>G2Y994_BOTF4</name>
<evidence type="ECO:0000313" key="2">
    <source>
        <dbReference type="Proteomes" id="UP000008177"/>
    </source>
</evidence>
<dbReference type="EMBL" id="FQ790300">
    <property type="protein sequence ID" value="CCD49170.1"/>
    <property type="molecule type" value="Genomic_DNA"/>
</dbReference>
<gene>
    <name evidence="1" type="ORF">BofuT4_P030460.1</name>
</gene>